<dbReference type="EMBL" id="CH991543">
    <property type="protein sequence ID" value="EDQ92552.1"/>
    <property type="molecule type" value="Genomic_DNA"/>
</dbReference>
<dbReference type="PROSITE" id="PS50178">
    <property type="entry name" value="ZF_FYVE"/>
    <property type="match status" value="1"/>
</dbReference>
<evidence type="ECO:0000313" key="7">
    <source>
        <dbReference type="Proteomes" id="UP000001357"/>
    </source>
</evidence>
<feature type="domain" description="FYVE-type" evidence="5">
    <location>
        <begin position="9"/>
        <end position="64"/>
    </location>
</feature>
<dbReference type="AlphaFoldDB" id="A9UQ85"/>
<dbReference type="SMART" id="SM00064">
    <property type="entry name" value="FYVE"/>
    <property type="match status" value="1"/>
</dbReference>
<dbReference type="Gene3D" id="3.30.40.10">
    <property type="entry name" value="Zinc/RING finger domain, C3HC4 (zinc finger)"/>
    <property type="match status" value="1"/>
</dbReference>
<dbReference type="Pfam" id="PF01363">
    <property type="entry name" value="FYVE"/>
    <property type="match status" value="1"/>
</dbReference>
<proteinExistence type="predicted"/>
<dbReference type="GO" id="GO:0008270">
    <property type="term" value="F:zinc ion binding"/>
    <property type="evidence" value="ECO:0007669"/>
    <property type="project" value="UniProtKB-KW"/>
</dbReference>
<dbReference type="InterPro" id="IPR013083">
    <property type="entry name" value="Znf_RING/FYVE/PHD"/>
</dbReference>
<dbReference type="PANTHER" id="PTHR39490:SF8">
    <property type="entry name" value="ZINC FINGER FYVE DOMAIN-CONTAINING PROTEIN 21"/>
    <property type="match status" value="1"/>
</dbReference>
<dbReference type="InterPro" id="IPR000306">
    <property type="entry name" value="Znf_FYVE"/>
</dbReference>
<keyword evidence="7" id="KW-1185">Reference proteome</keyword>
<evidence type="ECO:0000256" key="4">
    <source>
        <dbReference type="PROSITE-ProRule" id="PRU00091"/>
    </source>
</evidence>
<keyword evidence="1" id="KW-0479">Metal-binding</keyword>
<dbReference type="GeneID" id="5887307"/>
<dbReference type="InParanoid" id="A9UQ85"/>
<dbReference type="RefSeq" id="XP_001742314.1">
    <property type="nucleotide sequence ID" value="XM_001742262.1"/>
</dbReference>
<evidence type="ECO:0000259" key="5">
    <source>
        <dbReference type="PROSITE" id="PS50178"/>
    </source>
</evidence>
<protein>
    <recommendedName>
        <fullName evidence="5">FYVE-type domain-containing protein</fullName>
    </recommendedName>
</protein>
<evidence type="ECO:0000256" key="2">
    <source>
        <dbReference type="ARBA" id="ARBA00022771"/>
    </source>
</evidence>
<sequence>SATAAPWTPDDHGKCQLCANKFTMVRRRHHCRRCGKLVCSSCAPKNNTKPIPELSMLEPVRHCKVRSKQAG</sequence>
<evidence type="ECO:0000256" key="1">
    <source>
        <dbReference type="ARBA" id="ARBA00022723"/>
    </source>
</evidence>
<keyword evidence="2 4" id="KW-0863">Zinc-finger</keyword>
<keyword evidence="3" id="KW-0862">Zinc</keyword>
<evidence type="ECO:0000313" key="6">
    <source>
        <dbReference type="EMBL" id="EDQ92552.1"/>
    </source>
</evidence>
<dbReference type="STRING" id="81824.A9UQ85"/>
<dbReference type="SUPFAM" id="SSF57903">
    <property type="entry name" value="FYVE/PHD zinc finger"/>
    <property type="match status" value="1"/>
</dbReference>
<name>A9UQ85_MONBE</name>
<dbReference type="KEGG" id="mbr:MONBRDRAFT_13501"/>
<accession>A9UQ85</accession>
<organism evidence="6 7">
    <name type="scientific">Monosiga brevicollis</name>
    <name type="common">Choanoflagellate</name>
    <dbReference type="NCBI Taxonomy" id="81824"/>
    <lineage>
        <taxon>Eukaryota</taxon>
        <taxon>Choanoflagellata</taxon>
        <taxon>Craspedida</taxon>
        <taxon>Salpingoecidae</taxon>
        <taxon>Monosiga</taxon>
    </lineage>
</organism>
<dbReference type="OMA" id="CAPKNNT"/>
<dbReference type="InterPro" id="IPR052113">
    <property type="entry name" value="FYVE-type_Zinc_Finger"/>
</dbReference>
<feature type="non-terminal residue" evidence="6">
    <location>
        <position position="1"/>
    </location>
</feature>
<dbReference type="PANTHER" id="PTHR39490">
    <property type="entry name" value="ARRESTIN DOMAIN-CONTAINING PROTEIN D"/>
    <property type="match status" value="1"/>
</dbReference>
<reference evidence="6 7" key="1">
    <citation type="journal article" date="2008" name="Nature">
        <title>The genome of the choanoflagellate Monosiga brevicollis and the origin of metazoans.</title>
        <authorList>
            <consortium name="JGI Sequencing"/>
            <person name="King N."/>
            <person name="Westbrook M.J."/>
            <person name="Young S.L."/>
            <person name="Kuo A."/>
            <person name="Abedin M."/>
            <person name="Chapman J."/>
            <person name="Fairclough S."/>
            <person name="Hellsten U."/>
            <person name="Isogai Y."/>
            <person name="Letunic I."/>
            <person name="Marr M."/>
            <person name="Pincus D."/>
            <person name="Putnam N."/>
            <person name="Rokas A."/>
            <person name="Wright K.J."/>
            <person name="Zuzow R."/>
            <person name="Dirks W."/>
            <person name="Good M."/>
            <person name="Goodstein D."/>
            <person name="Lemons D."/>
            <person name="Li W."/>
            <person name="Lyons J.B."/>
            <person name="Morris A."/>
            <person name="Nichols S."/>
            <person name="Richter D.J."/>
            <person name="Salamov A."/>
            <person name="Bork P."/>
            <person name="Lim W.A."/>
            <person name="Manning G."/>
            <person name="Miller W.T."/>
            <person name="McGinnis W."/>
            <person name="Shapiro H."/>
            <person name="Tjian R."/>
            <person name="Grigoriev I.V."/>
            <person name="Rokhsar D."/>
        </authorList>
    </citation>
    <scope>NUCLEOTIDE SEQUENCE [LARGE SCALE GENOMIC DNA]</scope>
    <source>
        <strain evidence="7">MX1 / ATCC 50154</strain>
    </source>
</reference>
<evidence type="ECO:0000256" key="3">
    <source>
        <dbReference type="ARBA" id="ARBA00022833"/>
    </source>
</evidence>
<gene>
    <name evidence="6" type="ORF">MONBRDRAFT_13501</name>
</gene>
<dbReference type="InterPro" id="IPR011011">
    <property type="entry name" value="Znf_FYVE_PHD"/>
</dbReference>
<dbReference type="InterPro" id="IPR017455">
    <property type="entry name" value="Znf_FYVE-rel"/>
</dbReference>
<dbReference type="Proteomes" id="UP000001357">
    <property type="component" value="Unassembled WGS sequence"/>
</dbReference>